<gene>
    <name evidence="3" type="ORF">BD289DRAFT_495296</name>
</gene>
<dbReference type="AlphaFoldDB" id="A0A2T2ZU06"/>
<evidence type="ECO:0000259" key="2">
    <source>
        <dbReference type="Pfam" id="PF01728"/>
    </source>
</evidence>
<dbReference type="InParanoid" id="A0A2T2ZU06"/>
<dbReference type="EMBL" id="KZ678694">
    <property type="protein sequence ID" value="PSR76775.1"/>
    <property type="molecule type" value="Genomic_DNA"/>
</dbReference>
<organism evidence="3 4">
    <name type="scientific">Coniella lustricola</name>
    <dbReference type="NCBI Taxonomy" id="2025994"/>
    <lineage>
        <taxon>Eukaryota</taxon>
        <taxon>Fungi</taxon>
        <taxon>Dikarya</taxon>
        <taxon>Ascomycota</taxon>
        <taxon>Pezizomycotina</taxon>
        <taxon>Sordariomycetes</taxon>
        <taxon>Sordariomycetidae</taxon>
        <taxon>Diaporthales</taxon>
        <taxon>Schizoparmaceae</taxon>
        <taxon>Coniella</taxon>
    </lineage>
</organism>
<dbReference type="Proteomes" id="UP000241462">
    <property type="component" value="Unassembled WGS sequence"/>
</dbReference>
<dbReference type="GO" id="GO:0008168">
    <property type="term" value="F:methyltransferase activity"/>
    <property type="evidence" value="ECO:0007669"/>
    <property type="project" value="InterPro"/>
</dbReference>
<sequence>MESSADDTLSSPTLALQNLKIGGDQKETIALSDPNVLLQVARDCKAKDGDPVDEDASSLDDQERKRLAQYLRDHVPIFSELEDLRQKGWKNPAGDEYFKKQRFHTDHANHDTSLNFLRMMQLAADKLQRATNIFTLVPTDARRPPTVLGFGFAPGGFLQKILLENVHVLIWGITLPESLGGIPVLISDFPCPQHQSPFHRGGGSTGFVAHPIRLQVIAADITMMAADLGMLPDEIPASHPDAIAHNFLLRRQLPPLQRFDLVTCEAGVLRPHHAVHAGAHREHGEHIRLRAAQLALAVARVKPGGSMIVLMHKAESSDSVRMLWLFSQFCRVRLFKPDGPHHYKSSFYMVATDVQSQSEPALKAVKRWVAEWKMATFGSVDKCLDKMKKEAIGVEELLQVFGHEWVRLGNEVWETQLQGLRMKSFTKNANRGGHSGLDRGRGESNKDEEEGGVSAAQ</sequence>
<dbReference type="SUPFAM" id="SSF53335">
    <property type="entry name" value="S-adenosyl-L-methionine-dependent methyltransferases"/>
    <property type="match status" value="1"/>
</dbReference>
<dbReference type="Pfam" id="PF01728">
    <property type="entry name" value="FtsJ"/>
    <property type="match status" value="1"/>
</dbReference>
<dbReference type="Gene3D" id="3.40.50.150">
    <property type="entry name" value="Vaccinia Virus protein VP39"/>
    <property type="match status" value="1"/>
</dbReference>
<feature type="domain" description="Ribosomal RNA methyltransferase FtsJ" evidence="2">
    <location>
        <begin position="123"/>
        <end position="352"/>
    </location>
</feature>
<reference evidence="3 4" key="1">
    <citation type="journal article" date="2018" name="Mycol. Prog.">
        <title>Coniella lustricola, a new species from submerged detritus.</title>
        <authorList>
            <person name="Raudabaugh D.B."/>
            <person name="Iturriaga T."/>
            <person name="Carver A."/>
            <person name="Mondo S."/>
            <person name="Pangilinan J."/>
            <person name="Lipzen A."/>
            <person name="He G."/>
            <person name="Amirebrahimi M."/>
            <person name="Grigoriev I.V."/>
            <person name="Miller A.N."/>
        </authorList>
    </citation>
    <scope>NUCLEOTIDE SEQUENCE [LARGE SCALE GENOMIC DNA]</scope>
    <source>
        <strain evidence="3 4">B22-T-1</strain>
    </source>
</reference>
<name>A0A2T2ZU06_9PEZI</name>
<dbReference type="OrthoDB" id="417125at2759"/>
<dbReference type="InterPro" id="IPR002877">
    <property type="entry name" value="RNA_MeTrfase_FtsJ_dom"/>
</dbReference>
<protein>
    <recommendedName>
        <fullName evidence="2">Ribosomal RNA methyltransferase FtsJ domain-containing protein</fullName>
    </recommendedName>
</protein>
<dbReference type="STRING" id="2025994.A0A2T2ZU06"/>
<evidence type="ECO:0000313" key="4">
    <source>
        <dbReference type="Proteomes" id="UP000241462"/>
    </source>
</evidence>
<dbReference type="InterPro" id="IPR029063">
    <property type="entry name" value="SAM-dependent_MTases_sf"/>
</dbReference>
<feature type="region of interest" description="Disordered" evidence="1">
    <location>
        <begin position="424"/>
        <end position="457"/>
    </location>
</feature>
<keyword evidence="4" id="KW-1185">Reference proteome</keyword>
<dbReference type="GO" id="GO:0032259">
    <property type="term" value="P:methylation"/>
    <property type="evidence" value="ECO:0007669"/>
    <property type="project" value="InterPro"/>
</dbReference>
<accession>A0A2T2ZU06</accession>
<feature type="compositionally biased region" description="Basic and acidic residues" evidence="1">
    <location>
        <begin position="436"/>
        <end position="445"/>
    </location>
</feature>
<proteinExistence type="predicted"/>
<evidence type="ECO:0000313" key="3">
    <source>
        <dbReference type="EMBL" id="PSR76775.1"/>
    </source>
</evidence>
<evidence type="ECO:0000256" key="1">
    <source>
        <dbReference type="SAM" id="MobiDB-lite"/>
    </source>
</evidence>